<gene>
    <name evidence="3" type="ORF">DAPPUDRAFT_263404</name>
</gene>
<evidence type="ECO:0000256" key="1">
    <source>
        <dbReference type="SAM" id="MobiDB-lite"/>
    </source>
</evidence>
<evidence type="ECO:0000256" key="2">
    <source>
        <dbReference type="SAM" id="SignalP"/>
    </source>
</evidence>
<sequence length="67" mass="7291">MFKAQGQLVLVIVIASVYPSEQDPKIWNSTQENDTEDLSMGAIGLAPNRGNANTGFDKTGKLKPKWA</sequence>
<dbReference type="HOGENOM" id="CLU_2815019_0_0_1"/>
<dbReference type="EMBL" id="GL732708">
    <property type="protein sequence ID" value="EFX66304.1"/>
    <property type="molecule type" value="Genomic_DNA"/>
</dbReference>
<name>E9HPP3_DAPPU</name>
<dbReference type="InParanoid" id="E9HPP3"/>
<feature type="signal peptide" evidence="2">
    <location>
        <begin position="1"/>
        <end position="22"/>
    </location>
</feature>
<evidence type="ECO:0000313" key="4">
    <source>
        <dbReference type="Proteomes" id="UP000000305"/>
    </source>
</evidence>
<dbReference type="AlphaFoldDB" id="E9HPP3"/>
<feature type="chain" id="PRO_5003242060" evidence="2">
    <location>
        <begin position="23"/>
        <end position="67"/>
    </location>
</feature>
<dbReference type="Proteomes" id="UP000000305">
    <property type="component" value="Unassembled WGS sequence"/>
</dbReference>
<keyword evidence="4" id="KW-1185">Reference proteome</keyword>
<accession>E9HPP3</accession>
<evidence type="ECO:0000313" key="3">
    <source>
        <dbReference type="EMBL" id="EFX66304.1"/>
    </source>
</evidence>
<proteinExistence type="predicted"/>
<protein>
    <submittedName>
        <fullName evidence="3">Uncharacterized protein</fullName>
    </submittedName>
</protein>
<reference evidence="3 4" key="1">
    <citation type="journal article" date="2011" name="Science">
        <title>The ecoresponsive genome of Daphnia pulex.</title>
        <authorList>
            <person name="Colbourne J.K."/>
            <person name="Pfrender M.E."/>
            <person name="Gilbert D."/>
            <person name="Thomas W.K."/>
            <person name="Tucker A."/>
            <person name="Oakley T.H."/>
            <person name="Tokishita S."/>
            <person name="Aerts A."/>
            <person name="Arnold G.J."/>
            <person name="Basu M.K."/>
            <person name="Bauer D.J."/>
            <person name="Caceres C.E."/>
            <person name="Carmel L."/>
            <person name="Casola C."/>
            <person name="Choi J.H."/>
            <person name="Detter J.C."/>
            <person name="Dong Q."/>
            <person name="Dusheyko S."/>
            <person name="Eads B.D."/>
            <person name="Frohlich T."/>
            <person name="Geiler-Samerotte K.A."/>
            <person name="Gerlach D."/>
            <person name="Hatcher P."/>
            <person name="Jogdeo S."/>
            <person name="Krijgsveld J."/>
            <person name="Kriventseva E.V."/>
            <person name="Kultz D."/>
            <person name="Laforsch C."/>
            <person name="Lindquist E."/>
            <person name="Lopez J."/>
            <person name="Manak J.R."/>
            <person name="Muller J."/>
            <person name="Pangilinan J."/>
            <person name="Patwardhan R.P."/>
            <person name="Pitluck S."/>
            <person name="Pritham E.J."/>
            <person name="Rechtsteiner A."/>
            <person name="Rho M."/>
            <person name="Rogozin I.B."/>
            <person name="Sakarya O."/>
            <person name="Salamov A."/>
            <person name="Schaack S."/>
            <person name="Shapiro H."/>
            <person name="Shiga Y."/>
            <person name="Skalitzky C."/>
            <person name="Smith Z."/>
            <person name="Souvorov A."/>
            <person name="Sung W."/>
            <person name="Tang Z."/>
            <person name="Tsuchiya D."/>
            <person name="Tu H."/>
            <person name="Vos H."/>
            <person name="Wang M."/>
            <person name="Wolf Y.I."/>
            <person name="Yamagata H."/>
            <person name="Yamada T."/>
            <person name="Ye Y."/>
            <person name="Shaw J.R."/>
            <person name="Andrews J."/>
            <person name="Crease T.J."/>
            <person name="Tang H."/>
            <person name="Lucas S.M."/>
            <person name="Robertson H.M."/>
            <person name="Bork P."/>
            <person name="Koonin E.V."/>
            <person name="Zdobnov E.M."/>
            <person name="Grigoriev I.V."/>
            <person name="Lynch M."/>
            <person name="Boore J.L."/>
        </authorList>
    </citation>
    <scope>NUCLEOTIDE SEQUENCE [LARGE SCALE GENOMIC DNA]</scope>
</reference>
<dbReference type="OrthoDB" id="10386721at2759"/>
<keyword evidence="2" id="KW-0732">Signal</keyword>
<feature type="region of interest" description="Disordered" evidence="1">
    <location>
        <begin position="41"/>
        <end position="67"/>
    </location>
</feature>
<organism evidence="3 4">
    <name type="scientific">Daphnia pulex</name>
    <name type="common">Water flea</name>
    <dbReference type="NCBI Taxonomy" id="6669"/>
    <lineage>
        <taxon>Eukaryota</taxon>
        <taxon>Metazoa</taxon>
        <taxon>Ecdysozoa</taxon>
        <taxon>Arthropoda</taxon>
        <taxon>Crustacea</taxon>
        <taxon>Branchiopoda</taxon>
        <taxon>Diplostraca</taxon>
        <taxon>Cladocera</taxon>
        <taxon>Anomopoda</taxon>
        <taxon>Daphniidae</taxon>
        <taxon>Daphnia</taxon>
    </lineage>
</organism>
<dbReference type="KEGG" id="dpx:DAPPUDRAFT_263404"/>